<dbReference type="AlphaFoldDB" id="A0A8T0RM90"/>
<dbReference type="Proteomes" id="UP000823388">
    <property type="component" value="Chromosome 5N"/>
</dbReference>
<comment type="caution">
    <text evidence="2">The sequence shown here is derived from an EMBL/GenBank/DDBJ whole genome shotgun (WGS) entry which is preliminary data.</text>
</comment>
<organism evidence="2 3">
    <name type="scientific">Panicum virgatum</name>
    <name type="common">Blackwell switchgrass</name>
    <dbReference type="NCBI Taxonomy" id="38727"/>
    <lineage>
        <taxon>Eukaryota</taxon>
        <taxon>Viridiplantae</taxon>
        <taxon>Streptophyta</taxon>
        <taxon>Embryophyta</taxon>
        <taxon>Tracheophyta</taxon>
        <taxon>Spermatophyta</taxon>
        <taxon>Magnoliopsida</taxon>
        <taxon>Liliopsida</taxon>
        <taxon>Poales</taxon>
        <taxon>Poaceae</taxon>
        <taxon>PACMAD clade</taxon>
        <taxon>Panicoideae</taxon>
        <taxon>Panicodae</taxon>
        <taxon>Paniceae</taxon>
        <taxon>Panicinae</taxon>
        <taxon>Panicum</taxon>
        <taxon>Panicum sect. Hiantes</taxon>
    </lineage>
</organism>
<evidence type="ECO:0000313" key="2">
    <source>
        <dbReference type="EMBL" id="KAG2587371.1"/>
    </source>
</evidence>
<sequence length="102" mass="10623">METARASRIIMAKRSSPFFPRMYATVIALAVVVFSSVVVDCSEVKDDAAATPDGGRGGWAPPAPRPGTVHHMCPDPEPECGHPGGGAPPPPPAQHRKIGRSG</sequence>
<protein>
    <submittedName>
        <fullName evidence="2">Uncharacterized protein</fullName>
    </submittedName>
</protein>
<name>A0A8T0RM90_PANVG</name>
<dbReference type="EMBL" id="CM029046">
    <property type="protein sequence ID" value="KAG2587371.1"/>
    <property type="molecule type" value="Genomic_DNA"/>
</dbReference>
<feature type="region of interest" description="Disordered" evidence="1">
    <location>
        <begin position="47"/>
        <end position="102"/>
    </location>
</feature>
<evidence type="ECO:0000256" key="1">
    <source>
        <dbReference type="SAM" id="MobiDB-lite"/>
    </source>
</evidence>
<keyword evidence="3" id="KW-1185">Reference proteome</keyword>
<accession>A0A8T0RM90</accession>
<evidence type="ECO:0000313" key="3">
    <source>
        <dbReference type="Proteomes" id="UP000823388"/>
    </source>
</evidence>
<proteinExistence type="predicted"/>
<reference evidence="2" key="1">
    <citation type="submission" date="2020-05" db="EMBL/GenBank/DDBJ databases">
        <title>WGS assembly of Panicum virgatum.</title>
        <authorList>
            <person name="Lovell J.T."/>
            <person name="Jenkins J."/>
            <person name="Shu S."/>
            <person name="Juenger T.E."/>
            <person name="Schmutz J."/>
        </authorList>
    </citation>
    <scope>NUCLEOTIDE SEQUENCE</scope>
    <source>
        <strain evidence="2">AP13</strain>
    </source>
</reference>
<gene>
    <name evidence="2" type="ORF">PVAP13_5NG189400</name>
</gene>